<evidence type="ECO:0008006" key="4">
    <source>
        <dbReference type="Google" id="ProtNLM"/>
    </source>
</evidence>
<dbReference type="EMBL" id="JAOSHN010000001">
    <property type="protein sequence ID" value="MCU7377452.1"/>
    <property type="molecule type" value="Genomic_DNA"/>
</dbReference>
<keyword evidence="1" id="KW-0732">Signal</keyword>
<protein>
    <recommendedName>
        <fullName evidence="4">DUF4352 domain-containing protein</fullName>
    </recommendedName>
</protein>
<sequence length="323" mass="36364">MKKKRIALLFAAIFAAIALCSCGPEDIDLGMGKTQVLENYIEFTPVNAIMCSDEIYAPVGSESGWVYNGDMEDPAYVALVANVKNLTDKEIKMQNFAVPILKQGGQEYESYQNLLLVNNDTLLSSREAIGPKEEGTVYILMDGQQKTRGNAEVELTFDNDDYEKYDIYHLKLDTSKNIDQTLPLKKDKAVTADGYGEITLKKVDTGKRVEPTKASKYDGYTYFTPKKPDTVLLDIQIEAENLQKEKCPDVNFVGARAVKGEKTCYGYVVTETKDNKNLKDLVDLKPGEKRLVHAIIEVPSEWKSGGVQLYLYFNGQFYEYSWK</sequence>
<comment type="caution">
    <text evidence="2">The sequence shown here is derived from an EMBL/GenBank/DDBJ whole genome shotgun (WGS) entry which is preliminary data.</text>
</comment>
<dbReference type="Proteomes" id="UP001065549">
    <property type="component" value="Unassembled WGS sequence"/>
</dbReference>
<feature type="signal peptide" evidence="1">
    <location>
        <begin position="1"/>
        <end position="20"/>
    </location>
</feature>
<evidence type="ECO:0000256" key="1">
    <source>
        <dbReference type="SAM" id="SignalP"/>
    </source>
</evidence>
<gene>
    <name evidence="2" type="ORF">OBO34_03670</name>
</gene>
<name>A0A9J6QPU0_9FIRM</name>
<keyword evidence="3" id="KW-1185">Reference proteome</keyword>
<dbReference type="RefSeq" id="WP_253020796.1">
    <property type="nucleotide sequence ID" value="NZ_JAJAGH010000010.1"/>
</dbReference>
<reference evidence="2" key="1">
    <citation type="submission" date="2022-09" db="EMBL/GenBank/DDBJ databases">
        <title>Culturomic study of gut microbiota in children with autism spectrum disorder.</title>
        <authorList>
            <person name="Efimov B.A."/>
            <person name="Chaplin A.V."/>
            <person name="Sokolova S.R."/>
            <person name="Pikina A.P."/>
            <person name="Korzhanova M."/>
            <person name="Belova V."/>
            <person name="Korostin D."/>
        </authorList>
    </citation>
    <scope>NUCLEOTIDE SEQUENCE</scope>
    <source>
        <strain evidence="2">ASD5510</strain>
    </source>
</reference>
<accession>A0A9J6QPU0</accession>
<feature type="chain" id="PRO_5039902553" description="DUF4352 domain-containing protein" evidence="1">
    <location>
        <begin position="21"/>
        <end position="323"/>
    </location>
</feature>
<evidence type="ECO:0000313" key="2">
    <source>
        <dbReference type="EMBL" id="MCU7377452.1"/>
    </source>
</evidence>
<dbReference type="PROSITE" id="PS51257">
    <property type="entry name" value="PROKAR_LIPOPROTEIN"/>
    <property type="match status" value="1"/>
</dbReference>
<dbReference type="AlphaFoldDB" id="A0A9J6QPU0"/>
<evidence type="ECO:0000313" key="3">
    <source>
        <dbReference type="Proteomes" id="UP001065549"/>
    </source>
</evidence>
<proteinExistence type="predicted"/>
<organism evidence="2 3">
    <name type="scientific">Hominibacterium faecale</name>
    <dbReference type="NCBI Taxonomy" id="2839743"/>
    <lineage>
        <taxon>Bacteria</taxon>
        <taxon>Bacillati</taxon>
        <taxon>Bacillota</taxon>
        <taxon>Clostridia</taxon>
        <taxon>Peptostreptococcales</taxon>
        <taxon>Anaerovoracaceae</taxon>
        <taxon>Hominibacterium</taxon>
    </lineage>
</organism>